<dbReference type="Proteomes" id="UP000004846">
    <property type="component" value="Unassembled WGS sequence"/>
</dbReference>
<dbReference type="EMBL" id="AEBR01000085">
    <property type="protein sequence ID" value="EFM81963.1"/>
    <property type="molecule type" value="Genomic_DNA"/>
</dbReference>
<sequence length="50" mass="6340">MTNFLFVVFKLEILKEIAILKRDRHRIFHENSYYFRYLFKKVKFCYAFLV</sequence>
<dbReference type="HOGENOM" id="CLU_3117506_0_0_9"/>
<evidence type="ECO:0000313" key="2">
    <source>
        <dbReference type="Proteomes" id="UP000004846"/>
    </source>
</evidence>
<gene>
    <name evidence="1" type="ORF">HMPREF9498_02394</name>
</gene>
<proteinExistence type="predicted"/>
<comment type="caution">
    <text evidence="1">The sequence shown here is derived from an EMBL/GenBank/DDBJ whole genome shotgun (WGS) entry which is preliminary data.</text>
</comment>
<organism evidence="1 2">
    <name type="scientific">Enterococcus faecalis TX4248</name>
    <dbReference type="NCBI Taxonomy" id="749495"/>
    <lineage>
        <taxon>Bacteria</taxon>
        <taxon>Bacillati</taxon>
        <taxon>Bacillota</taxon>
        <taxon>Bacilli</taxon>
        <taxon>Lactobacillales</taxon>
        <taxon>Enterococcaceae</taxon>
        <taxon>Enterococcus</taxon>
    </lineage>
</organism>
<name>A0A125W3W8_ENTFL</name>
<dbReference type="AlphaFoldDB" id="A0A125W3W8"/>
<evidence type="ECO:0000313" key="1">
    <source>
        <dbReference type="EMBL" id="EFM81963.1"/>
    </source>
</evidence>
<accession>A0A125W3W8</accession>
<protein>
    <submittedName>
        <fullName evidence="1">Amino acid permease family protein</fullName>
    </submittedName>
</protein>
<reference evidence="1 2" key="1">
    <citation type="submission" date="2010-07" db="EMBL/GenBank/DDBJ databases">
        <authorList>
            <person name="Sid Ahmed O."/>
        </authorList>
    </citation>
    <scope>NUCLEOTIDE SEQUENCE [LARGE SCALE GENOMIC DNA]</scope>
    <source>
        <strain evidence="1 2">TX4248</strain>
    </source>
</reference>